<dbReference type="Pfam" id="PF14684">
    <property type="entry name" value="Tricorn_C1"/>
    <property type="match status" value="1"/>
</dbReference>
<comment type="function">
    <text evidence="7">Degrades oligopeptides.</text>
</comment>
<sequence>MRFYNLFFVGLLMFAYTYASAQQKVTFATHPTISPNADYVVFSFEGDLWKVDATGGQALRLTAMSGEEINPRISPDGKWLAFSSNQNGNLDVYVMPINGGEIKQLTFHDGQDYVDSWSWDSKEIYFTSSRYNRFTSFKVSLKGETPERIFSHYFNTIHQVTETPSGDLLFNNSWESFSSANRKRYKGAFNPDILSFNPKTKEYKQLTTYEGKDFWQTVDRQGNLYFVSDRNNGEYNLYQHVDGNFKALTKFNTSIKRPHVAANGEAIVFEKDYRIFVYNVKSGKVTEPAIHLARNSVLDKMKSFSVAGSISYMDVSPDGKKVALVSRGELFVGDIEGKFIRQMPSTGERVMEVKWLKDNKTLLFNQTRQGFLNLYTRAADGTGEVKPLTNDERSNRDLSISPEHDKAVYLSGRDQVRILDLKTLKSNTVVNDEIWGFQNSKPSFSPDGKYILYTAYRNFEEDIFVYDLKEGRSVNLTQTGVSEKSPVWSPDGKNLYFASNRTEPSYPRGMRNASVYRMALDEFDSPYRQEKFDELFAEPDTTKDKNKKDAKPKKVEVSINYSGLRDRITRESPSFGSQVNPIAFQHNDSEILFYGSNQGEGKMALYRRVRKPFTPDKNEKVVDGYLGNIVQVKGKFYGLQQGALFSYNPNNNQVSRITTDYSFNRNLQQEFEQMFYETWAGIQENFYDESFHGVDWNKVKAQYAAYLPHINSRSDLRVLLNDMLGELNSSHLGFNSQGAEERKAFVARTQEIGVEFQQSNPFEIKSIIPKGPATKKGVDLKPGDVIVAVNGNKVEAGVNRNQYFTSPTLGSELVLTVRRGAEEVKTRIRPISSAVFKELLYDQWIADNRAKVDELSNNKIAYVYMKNMSESELENFYLDMAAYENQKQGVILDLRYNTGGNVHDDVLKFLSQKPYLQWKYREGKKSPQGHFAPSGKPIVLLINQQSLSDAEMTSAGFKELGLGKIIGTETYRWIIFTSAKGLVDGSSYRVPAWGCYTLDGDNLELTGVSPDIAVDNTFEDLLEDKDPQLERAVQEILSDL</sequence>
<dbReference type="GO" id="GO:0008236">
    <property type="term" value="F:serine-type peptidase activity"/>
    <property type="evidence" value="ECO:0007669"/>
    <property type="project" value="UniProtKB-UniRule"/>
</dbReference>
<evidence type="ECO:0000256" key="7">
    <source>
        <dbReference type="PIRNR" id="PIRNR036421"/>
    </source>
</evidence>
<dbReference type="Pfam" id="PF26549">
    <property type="entry name" value="Tricorn_N"/>
    <property type="match status" value="1"/>
</dbReference>
<keyword evidence="6 7" id="KW-0720">Serine protease</keyword>
<accession>A0A9D1W778</accession>
<evidence type="ECO:0000256" key="2">
    <source>
        <dbReference type="ARBA" id="ARBA00008524"/>
    </source>
</evidence>
<feature type="active site" description="Nucleophile" evidence="8">
    <location>
        <position position="948"/>
    </location>
</feature>
<dbReference type="InterPro" id="IPR005151">
    <property type="entry name" value="Tail-specific_protease"/>
</dbReference>
<dbReference type="GO" id="GO:0005737">
    <property type="term" value="C:cytoplasm"/>
    <property type="evidence" value="ECO:0007669"/>
    <property type="project" value="UniProtKB-SubCell"/>
</dbReference>
<dbReference type="Pfam" id="PF03572">
    <property type="entry name" value="Peptidase_S41"/>
    <property type="match status" value="1"/>
</dbReference>
<keyword evidence="4 7" id="KW-0645">Protease</keyword>
<evidence type="ECO:0000256" key="1">
    <source>
        <dbReference type="ARBA" id="ARBA00004496"/>
    </source>
</evidence>
<keyword evidence="5 7" id="KW-0378">Hydrolase</keyword>
<comment type="subcellular location">
    <subcellularLocation>
        <location evidence="1 7">Cytoplasm</location>
    </subcellularLocation>
</comment>
<protein>
    <recommendedName>
        <fullName evidence="7">Tricorn protease homolog</fullName>
        <ecNumber evidence="7">3.4.21.-</ecNumber>
    </recommendedName>
</protein>
<dbReference type="SUPFAM" id="SSF50156">
    <property type="entry name" value="PDZ domain-like"/>
    <property type="match status" value="1"/>
</dbReference>
<dbReference type="SUPFAM" id="SSF52096">
    <property type="entry name" value="ClpP/crotonase"/>
    <property type="match status" value="1"/>
</dbReference>
<dbReference type="Pfam" id="PF26550">
    <property type="entry name" value="Tricorn_2nd"/>
    <property type="match status" value="1"/>
</dbReference>
<evidence type="ECO:0000256" key="5">
    <source>
        <dbReference type="ARBA" id="ARBA00022801"/>
    </source>
</evidence>
<dbReference type="InterPro" id="IPR036034">
    <property type="entry name" value="PDZ_sf"/>
</dbReference>
<feature type="domain" description="PDZ" evidence="11">
    <location>
        <begin position="751"/>
        <end position="795"/>
    </location>
</feature>
<gene>
    <name evidence="12" type="ORF">H9853_01280</name>
</gene>
<dbReference type="PIRSF" id="PIRSF036421">
    <property type="entry name" value="Tricorn_protease"/>
    <property type="match status" value="1"/>
</dbReference>
<dbReference type="Gene3D" id="2.120.10.60">
    <property type="entry name" value="Tricorn protease N-terminal domain"/>
    <property type="match status" value="1"/>
</dbReference>
<dbReference type="Gene3D" id="3.30.750.44">
    <property type="match status" value="1"/>
</dbReference>
<dbReference type="Proteomes" id="UP000824156">
    <property type="component" value="Unassembled WGS sequence"/>
</dbReference>
<evidence type="ECO:0000313" key="13">
    <source>
        <dbReference type="Proteomes" id="UP000824156"/>
    </source>
</evidence>
<evidence type="ECO:0000256" key="4">
    <source>
        <dbReference type="ARBA" id="ARBA00022670"/>
    </source>
</evidence>
<dbReference type="PANTHER" id="PTHR43253:SF1">
    <property type="entry name" value="TRICORN PROTEASE HOMOLOG 2-RELATED"/>
    <property type="match status" value="1"/>
</dbReference>
<evidence type="ECO:0000256" key="10">
    <source>
        <dbReference type="SAM" id="SignalP"/>
    </source>
</evidence>
<dbReference type="Pfam" id="PF13180">
    <property type="entry name" value="PDZ_2"/>
    <property type="match status" value="1"/>
</dbReference>
<comment type="similarity">
    <text evidence="2 7">Belongs to the peptidase S41B family.</text>
</comment>
<dbReference type="GO" id="GO:0006508">
    <property type="term" value="P:proteolysis"/>
    <property type="evidence" value="ECO:0007669"/>
    <property type="project" value="UniProtKB-UniRule"/>
</dbReference>
<proteinExistence type="inferred from homology"/>
<feature type="chain" id="PRO_5038679727" description="Tricorn protease homolog" evidence="10">
    <location>
        <begin position="22"/>
        <end position="1040"/>
    </location>
</feature>
<dbReference type="CDD" id="cd07562">
    <property type="entry name" value="Peptidase_S41_TRI"/>
    <property type="match status" value="1"/>
</dbReference>
<name>A0A9D1W778_9SPHI</name>
<evidence type="ECO:0000256" key="9">
    <source>
        <dbReference type="PIRSR" id="PIRSR036421-3"/>
    </source>
</evidence>
<dbReference type="SUPFAM" id="SSF69304">
    <property type="entry name" value="Tricorn protease N-terminal domain"/>
    <property type="match status" value="1"/>
</dbReference>
<dbReference type="Gene3D" id="3.90.226.10">
    <property type="entry name" value="2-enoyl-CoA Hydratase, Chain A, domain 1"/>
    <property type="match status" value="1"/>
</dbReference>
<reference evidence="12" key="2">
    <citation type="submission" date="2021-04" db="EMBL/GenBank/DDBJ databases">
        <authorList>
            <person name="Gilroy R."/>
        </authorList>
    </citation>
    <scope>NUCLEOTIDE SEQUENCE</scope>
    <source>
        <strain evidence="12">1719</strain>
    </source>
</reference>
<dbReference type="InterPro" id="IPR012393">
    <property type="entry name" value="Tricorn_protease"/>
</dbReference>
<dbReference type="PROSITE" id="PS50106">
    <property type="entry name" value="PDZ"/>
    <property type="match status" value="1"/>
</dbReference>
<comment type="caution">
    <text evidence="12">The sequence shown here is derived from an EMBL/GenBank/DDBJ whole genome shotgun (WGS) entry which is preliminary data.</text>
</comment>
<reference evidence="12" key="1">
    <citation type="journal article" date="2021" name="PeerJ">
        <title>Extensive microbial diversity within the chicken gut microbiome revealed by metagenomics and culture.</title>
        <authorList>
            <person name="Gilroy R."/>
            <person name="Ravi A."/>
            <person name="Getino M."/>
            <person name="Pursley I."/>
            <person name="Horton D.L."/>
            <person name="Alikhan N.F."/>
            <person name="Baker D."/>
            <person name="Gharbi K."/>
            <person name="Hall N."/>
            <person name="Watson M."/>
            <person name="Adriaenssens E.M."/>
            <person name="Foster-Nyarko E."/>
            <person name="Jarju S."/>
            <person name="Secka A."/>
            <person name="Antonio M."/>
            <person name="Oren A."/>
            <person name="Chaudhuri R.R."/>
            <person name="La Ragione R."/>
            <person name="Hildebrand F."/>
            <person name="Pallen M.J."/>
        </authorList>
    </citation>
    <scope>NUCLEOTIDE SEQUENCE</scope>
    <source>
        <strain evidence="12">1719</strain>
    </source>
</reference>
<dbReference type="InterPro" id="IPR029045">
    <property type="entry name" value="ClpP/crotonase-like_dom_sf"/>
</dbReference>
<dbReference type="InterPro" id="IPR011042">
    <property type="entry name" value="6-blade_b-propeller_TolB-like"/>
</dbReference>
<evidence type="ECO:0000256" key="8">
    <source>
        <dbReference type="PIRSR" id="PIRSR036421-1"/>
    </source>
</evidence>
<dbReference type="SMART" id="SM00245">
    <property type="entry name" value="TSPc"/>
    <property type="match status" value="1"/>
</dbReference>
<dbReference type="AlphaFoldDB" id="A0A9D1W778"/>
<dbReference type="SMART" id="SM00228">
    <property type="entry name" value="PDZ"/>
    <property type="match status" value="1"/>
</dbReference>
<dbReference type="EC" id="3.4.21.-" evidence="7"/>
<dbReference type="EMBL" id="DXEZ01000035">
    <property type="protein sequence ID" value="HIX53629.1"/>
    <property type="molecule type" value="Genomic_DNA"/>
</dbReference>
<feature type="active site" description="Charge relay system" evidence="8">
    <location>
        <position position="1004"/>
    </location>
</feature>
<evidence type="ECO:0000256" key="3">
    <source>
        <dbReference type="ARBA" id="ARBA00022490"/>
    </source>
</evidence>
<feature type="active site" description="Charge relay system" evidence="8">
    <location>
        <position position="731"/>
    </location>
</feature>
<dbReference type="Gene3D" id="2.120.10.30">
    <property type="entry name" value="TolB, C-terminal domain"/>
    <property type="match status" value="2"/>
</dbReference>
<keyword evidence="10" id="KW-0732">Signal</keyword>
<dbReference type="InterPro" id="IPR001478">
    <property type="entry name" value="PDZ"/>
</dbReference>
<feature type="signal peptide" evidence="10">
    <location>
        <begin position="1"/>
        <end position="21"/>
    </location>
</feature>
<dbReference type="SUPFAM" id="SSF82171">
    <property type="entry name" value="DPP6 N-terminal domain-like"/>
    <property type="match status" value="1"/>
</dbReference>
<dbReference type="Gene3D" id="2.30.42.10">
    <property type="match status" value="1"/>
</dbReference>
<dbReference type="InterPro" id="IPR028204">
    <property type="entry name" value="Tricorn_C1"/>
</dbReference>
<feature type="site" description="Transition state stabilizer; via amide nitrogen" evidence="9">
    <location>
        <position position="949"/>
    </location>
</feature>
<evidence type="ECO:0000259" key="11">
    <source>
        <dbReference type="PROSITE" id="PS50106"/>
    </source>
</evidence>
<keyword evidence="3 7" id="KW-0963">Cytoplasm</keyword>
<dbReference type="PANTHER" id="PTHR43253">
    <property type="entry name" value="TRICORN PROTEASE HOMOLOG 2-RELATED"/>
    <property type="match status" value="1"/>
</dbReference>
<evidence type="ECO:0000313" key="12">
    <source>
        <dbReference type="EMBL" id="HIX53629.1"/>
    </source>
</evidence>
<organism evidence="12 13">
    <name type="scientific">Candidatus Sphingobacterium stercoripullorum</name>
    <dbReference type="NCBI Taxonomy" id="2838759"/>
    <lineage>
        <taxon>Bacteria</taxon>
        <taxon>Pseudomonadati</taxon>
        <taxon>Bacteroidota</taxon>
        <taxon>Sphingobacteriia</taxon>
        <taxon>Sphingobacteriales</taxon>
        <taxon>Sphingobacteriaceae</taxon>
        <taxon>Sphingobacterium</taxon>
    </lineage>
</organism>
<evidence type="ECO:0000256" key="6">
    <source>
        <dbReference type="ARBA" id="ARBA00022825"/>
    </source>
</evidence>